<comment type="caution">
    <text evidence="3">The sequence shown here is derived from an EMBL/GenBank/DDBJ whole genome shotgun (WGS) entry which is preliminary data.</text>
</comment>
<reference evidence="3 4" key="1">
    <citation type="submission" date="2015-08" db="EMBL/GenBank/DDBJ databases">
        <title>Next Generation Sequencing and Analysis of the Genome of Puccinia sorghi L Schw, the Causal Agent of Maize Common Rust.</title>
        <authorList>
            <person name="Rochi L."/>
            <person name="Burguener G."/>
            <person name="Darino M."/>
            <person name="Turjanski A."/>
            <person name="Kreff E."/>
            <person name="Dieguez M.J."/>
            <person name="Sacco F."/>
        </authorList>
    </citation>
    <scope>NUCLEOTIDE SEQUENCE [LARGE SCALE GENOMIC DNA]</scope>
    <source>
        <strain evidence="3 4">RO10H11247</strain>
    </source>
</reference>
<dbReference type="VEuPathDB" id="FungiDB:VP01_1337g3"/>
<dbReference type="EMBL" id="LAVV01003754">
    <property type="protein sequence ID" value="KNZ61916.1"/>
    <property type="molecule type" value="Genomic_DNA"/>
</dbReference>
<evidence type="ECO:0000313" key="4">
    <source>
        <dbReference type="Proteomes" id="UP000037035"/>
    </source>
</evidence>
<dbReference type="OrthoDB" id="2497011at2759"/>
<gene>
    <name evidence="3" type="ORF">VP01_1337g3</name>
</gene>
<name>A0A0L6VMC5_9BASI</name>
<proteinExistence type="predicted"/>
<dbReference type="Proteomes" id="UP000037035">
    <property type="component" value="Unassembled WGS sequence"/>
</dbReference>
<feature type="chain" id="PRO_5005568456" evidence="2">
    <location>
        <begin position="22"/>
        <end position="161"/>
    </location>
</feature>
<evidence type="ECO:0000256" key="2">
    <source>
        <dbReference type="SAM" id="SignalP"/>
    </source>
</evidence>
<keyword evidence="4" id="KW-1185">Reference proteome</keyword>
<feature type="compositionally biased region" description="Basic and acidic residues" evidence="1">
    <location>
        <begin position="104"/>
        <end position="113"/>
    </location>
</feature>
<keyword evidence="2" id="KW-0732">Signal</keyword>
<sequence>MLHLIRTLFSVVFVLAFTVVASPVQLGALVQSGLMNILDLEAIELTRIDSLTNCDLLTPWTLCGLPPTGEPNGLAKRFQPIRPEASAPRPWIKTARSLHRSRGRKEAPEETAEKSSSQQSSRGFSKVPRRPDADIATSHHTTGLSNPRPWARQEEAISSSK</sequence>
<evidence type="ECO:0000313" key="3">
    <source>
        <dbReference type="EMBL" id="KNZ61916.1"/>
    </source>
</evidence>
<feature type="signal peptide" evidence="2">
    <location>
        <begin position="1"/>
        <end position="21"/>
    </location>
</feature>
<evidence type="ECO:0000256" key="1">
    <source>
        <dbReference type="SAM" id="MobiDB-lite"/>
    </source>
</evidence>
<dbReference type="AlphaFoldDB" id="A0A0L6VMC5"/>
<protein>
    <submittedName>
        <fullName evidence="3">Uncharacterized protein</fullName>
    </submittedName>
</protein>
<feature type="region of interest" description="Disordered" evidence="1">
    <location>
        <begin position="72"/>
        <end position="161"/>
    </location>
</feature>
<organism evidence="3 4">
    <name type="scientific">Puccinia sorghi</name>
    <dbReference type="NCBI Taxonomy" id="27349"/>
    <lineage>
        <taxon>Eukaryota</taxon>
        <taxon>Fungi</taxon>
        <taxon>Dikarya</taxon>
        <taxon>Basidiomycota</taxon>
        <taxon>Pucciniomycotina</taxon>
        <taxon>Pucciniomycetes</taxon>
        <taxon>Pucciniales</taxon>
        <taxon>Pucciniaceae</taxon>
        <taxon>Puccinia</taxon>
    </lineage>
</organism>
<accession>A0A0L6VMC5</accession>